<comment type="subcellular location">
    <subcellularLocation>
        <location evidence="1">Membrane</location>
    </subcellularLocation>
</comment>
<dbReference type="Gene3D" id="2.70.160.11">
    <property type="entry name" value="Hnrnp arginine n-methyltransferase1"/>
    <property type="match status" value="1"/>
</dbReference>
<dbReference type="CDD" id="cd11304">
    <property type="entry name" value="Cadherin_repeat"/>
    <property type="match status" value="4"/>
</dbReference>
<evidence type="ECO:0000256" key="8">
    <source>
        <dbReference type="PROSITE-ProRule" id="PRU00043"/>
    </source>
</evidence>
<feature type="non-terminal residue" evidence="12">
    <location>
        <position position="1474"/>
    </location>
</feature>
<dbReference type="PROSITE" id="PS00232">
    <property type="entry name" value="CADHERIN_1"/>
    <property type="match status" value="2"/>
</dbReference>
<keyword evidence="6 8" id="KW-0106">Calcium</keyword>
<evidence type="ECO:0000256" key="7">
    <source>
        <dbReference type="ARBA" id="ARBA00023136"/>
    </source>
</evidence>
<dbReference type="GO" id="GO:0032259">
    <property type="term" value="P:methylation"/>
    <property type="evidence" value="ECO:0007669"/>
    <property type="project" value="UniProtKB-KW"/>
</dbReference>
<keyword evidence="5" id="KW-0677">Repeat</keyword>
<dbReference type="PRINTS" id="PR00205">
    <property type="entry name" value="CADHERIN"/>
</dbReference>
<evidence type="ECO:0000256" key="9">
    <source>
        <dbReference type="PROSITE-ProRule" id="PRU01015"/>
    </source>
</evidence>
<dbReference type="CDD" id="cd02440">
    <property type="entry name" value="AdoMet_MTases"/>
    <property type="match status" value="1"/>
</dbReference>
<dbReference type="GO" id="GO:0008168">
    <property type="term" value="F:methyltransferase activity"/>
    <property type="evidence" value="ECO:0007669"/>
    <property type="project" value="UniProtKB-KW"/>
</dbReference>
<dbReference type="InterPro" id="IPR035075">
    <property type="entry name" value="PRMT5"/>
</dbReference>
<dbReference type="InterPro" id="IPR025799">
    <property type="entry name" value="Arg_MeTrfase"/>
</dbReference>
<dbReference type="InterPro" id="IPR035248">
    <property type="entry name" value="PRMT5_C"/>
</dbReference>
<feature type="compositionally biased region" description="Polar residues" evidence="10">
    <location>
        <begin position="10"/>
        <end position="32"/>
    </location>
</feature>
<feature type="domain" description="Cadherin" evidence="11">
    <location>
        <begin position="474"/>
        <end position="596"/>
    </location>
</feature>
<dbReference type="InterPro" id="IPR029063">
    <property type="entry name" value="SAM-dependent_MTases_sf"/>
</dbReference>
<keyword evidence="2 9" id="KW-0489">Methyltransferase</keyword>
<dbReference type="Pfam" id="PF17285">
    <property type="entry name" value="PRMT5_TIM"/>
    <property type="match status" value="1"/>
</dbReference>
<evidence type="ECO:0000256" key="2">
    <source>
        <dbReference type="ARBA" id="ARBA00022603"/>
    </source>
</evidence>
<accession>A0ABS2YR86</accession>
<keyword evidence="13" id="KW-1185">Reference proteome</keyword>
<feature type="non-terminal residue" evidence="12">
    <location>
        <position position="1"/>
    </location>
</feature>
<evidence type="ECO:0000256" key="6">
    <source>
        <dbReference type="ARBA" id="ARBA00022837"/>
    </source>
</evidence>
<evidence type="ECO:0000256" key="10">
    <source>
        <dbReference type="SAM" id="MobiDB-lite"/>
    </source>
</evidence>
<dbReference type="PROSITE" id="PS51678">
    <property type="entry name" value="SAM_MT_PRMT"/>
    <property type="match status" value="1"/>
</dbReference>
<evidence type="ECO:0000313" key="13">
    <source>
        <dbReference type="Proteomes" id="UP001166052"/>
    </source>
</evidence>
<keyword evidence="3 9" id="KW-0808">Transferase</keyword>
<dbReference type="Pfam" id="PF17286">
    <property type="entry name" value="PRMT5_C"/>
    <property type="match status" value="1"/>
</dbReference>
<dbReference type="SUPFAM" id="SSF53335">
    <property type="entry name" value="S-adenosyl-L-methionine-dependent methyltransferases"/>
    <property type="match status" value="1"/>
</dbReference>
<dbReference type="Gene3D" id="2.60.40.60">
    <property type="entry name" value="Cadherins"/>
    <property type="match status" value="5"/>
</dbReference>
<feature type="domain" description="Cadherin" evidence="11">
    <location>
        <begin position="72"/>
        <end position="152"/>
    </location>
</feature>
<name>A0ABS2YR86_POLSE</name>
<evidence type="ECO:0000259" key="11">
    <source>
        <dbReference type="PROSITE" id="PS50268"/>
    </source>
</evidence>
<organism evidence="12 13">
    <name type="scientific">Polypterus senegalus</name>
    <name type="common">Senegal bichir</name>
    <dbReference type="NCBI Taxonomy" id="55291"/>
    <lineage>
        <taxon>Eukaryota</taxon>
        <taxon>Metazoa</taxon>
        <taxon>Chordata</taxon>
        <taxon>Craniata</taxon>
        <taxon>Vertebrata</taxon>
        <taxon>Euteleostomi</taxon>
        <taxon>Actinopterygii</taxon>
        <taxon>Polypteriformes</taxon>
        <taxon>Polypteridae</taxon>
        <taxon>Polypterus</taxon>
    </lineage>
</organism>
<dbReference type="PANTHER" id="PTHR10738">
    <property type="entry name" value="PROTEIN ARGININE N-METHYLTRANSFERASE 5"/>
    <property type="match status" value="1"/>
</dbReference>
<dbReference type="PANTHER" id="PTHR10738:SF0">
    <property type="entry name" value="PROTEIN ARGININE N-METHYLTRANSFERASE 5"/>
    <property type="match status" value="1"/>
</dbReference>
<dbReference type="InterPro" id="IPR035247">
    <property type="entry name" value="PRMT5_TIM"/>
</dbReference>
<proteinExistence type="predicted"/>
<dbReference type="InterPro" id="IPR015919">
    <property type="entry name" value="Cadherin-like_sf"/>
</dbReference>
<evidence type="ECO:0000313" key="12">
    <source>
        <dbReference type="EMBL" id="MBN3288993.1"/>
    </source>
</evidence>
<dbReference type="Pfam" id="PF05185">
    <property type="entry name" value="PRMT5"/>
    <property type="match status" value="1"/>
</dbReference>
<dbReference type="PROSITE" id="PS50268">
    <property type="entry name" value="CADHERIN_2"/>
    <property type="match status" value="5"/>
</dbReference>
<gene>
    <name evidence="12" type="primary">Prmt5</name>
    <name evidence="12" type="ORF">GTO92_0001809</name>
</gene>
<dbReference type="SMART" id="SM00112">
    <property type="entry name" value="CA"/>
    <property type="match status" value="5"/>
</dbReference>
<dbReference type="InterPro" id="IPR002126">
    <property type="entry name" value="Cadherin-like_dom"/>
</dbReference>
<dbReference type="Gene3D" id="3.40.50.150">
    <property type="entry name" value="Vaccinia Virus protein VP39"/>
    <property type="match status" value="1"/>
</dbReference>
<dbReference type="EMBL" id="JAAWVN010000280">
    <property type="protein sequence ID" value="MBN3288993.1"/>
    <property type="molecule type" value="Genomic_DNA"/>
</dbReference>
<dbReference type="InterPro" id="IPR020894">
    <property type="entry name" value="Cadherin_CS"/>
</dbReference>
<evidence type="ECO:0000256" key="4">
    <source>
        <dbReference type="ARBA" id="ARBA00022691"/>
    </source>
</evidence>
<sequence>MKPGHWASSELAQNSRSQQDSAPATPWTQSGPSRIGRERSRTRSRRSWVWNQFFVIEEYTGPEPVLIGKLHTDMDRGDGRTKYLLSGEGAGTIFVIDEYSGNIHVTKSLDREEKAQYMLTAQVVDRQTLRPLEPPSQFIIKVQDINDNPPVFLNGPYTASIPEMANLGTSVIQVTATDADDPTYGNSAKLVYTVLQGQPYFSVDPQTGVVRTAIPSMDRETQDHFVVVLQAKDMGGHMGGLSGTTTITVTLTDVNDNPPKFTQISELAQPLAHVGRVRAEDPDIGENAEVQYAILDEEHSDSFNISAYRGDGLIVLNRPLDFEHRKSYTFRVEATNTHIDPHYLRRGPFKDVTTVKVSVLDADEPPQFSESSYTFNVLENSAAPAIVGHVSAKDPDSGGTAAIRFSIDPRSDPERFFIIGPQDGIISTTTPLDREAALWHNITVVATEVDNPAQSSRIVVSIRIMDINDNPPELEYNYQTAICDTDQPGTLVHVLKAVDRDERGNETQVHFSLAPESRGDQNFTVTDNRDNTASVFLHSSIWNRPIYDLLLVPVLVWDNEHPPLSSTGTLTVSVCHCGQGWDILHSDRSIESHPRMCLPQQMLSSAAGLSTGALLAILACIATLLVITTLFISLRRQKTDSFTVFEEEDIRENIITYDDEGGGEEDTEAFDIAALQKPDNSLQCQTTKGTNVVRTPHDLSSLDQAPQSAIRKNLSPLHLQGSFTGGAGGEPRTSDSQRKNVYRQNLAHQHSSRIGSVEYIQSHQTNVISHPHKEERGWSKTLPLYTPHSVAAFPYTGRNASNITVGEKGFGVGIIGGYFLAQQDGKSQVKSTDGPTGSMKVPNKCKGFDAHGMLPTVLTLPHFAKNSDAMNCYPINGLSMVAATDNDKREFTANPGKSRPGAQTRSDLLLSGRDWNTLIVGKLSHWIEVDSDIEITRKNSEAALIQELNFAAYLGLPAFMITLRQENNANLARLLLNHIHTGHHSSMFWVRVPLMASEDVRDDVIENDPISSKDNTVDEEKTWMWWHSFRTLCDYNKRICLAIEIGPDLPSDTVIDKWLGEPIKAAVLSTNIFLTNKKGFPVLSKSHQKIIFRLFKLETQFIFTGTNRHSDKEFRSYLQYLEYLNQNRPAPNSYELFSKGYEDYLQSPLQPLMDNLESQTYEVFEKDPIKYSQYQQAVYKCLLDRVPEEQKDSVTQVLMVLGAGRGPLVNASLRAAKQADRKIKVYAVEKNPNAVVTLENWRFEEWGDQVTVVSCDMREWEAPEKADIIVSELLGSFGDNELSPECLDGAQHLLKEDGVSIPCSYTSYLAPISSSKLYNEVRTCREKDRDPEAQFEMPFVVRLHNFHELAEPEPCFTFHHPNKDPIIDNNRYCVLKFPVQCNTVLHGFAGYFETCLYKDVTLSIRPQTHSPGMFSWFPILFPIKQPIPLSKGTDVCVRFWRCNNGKKVWYEWGVTSPVCSAIHNPAGRSYTIGL</sequence>
<evidence type="ECO:0000256" key="3">
    <source>
        <dbReference type="ARBA" id="ARBA00022679"/>
    </source>
</evidence>
<keyword evidence="7" id="KW-0472">Membrane</keyword>
<evidence type="ECO:0000256" key="1">
    <source>
        <dbReference type="ARBA" id="ARBA00004370"/>
    </source>
</evidence>
<evidence type="ECO:0000256" key="5">
    <source>
        <dbReference type="ARBA" id="ARBA00022737"/>
    </source>
</evidence>
<feature type="domain" description="Cadherin" evidence="11">
    <location>
        <begin position="153"/>
        <end position="261"/>
    </location>
</feature>
<dbReference type="Proteomes" id="UP001166052">
    <property type="component" value="Unassembled WGS sequence"/>
</dbReference>
<protein>
    <submittedName>
        <fullName evidence="12">ANM5 methyltransferase</fullName>
    </submittedName>
</protein>
<feature type="domain" description="Cadherin" evidence="11">
    <location>
        <begin position="256"/>
        <end position="368"/>
    </location>
</feature>
<reference evidence="12" key="1">
    <citation type="journal article" date="2021" name="Cell">
        <title>Tracing the genetic footprints of vertebrate landing in non-teleost ray-finned fishes.</title>
        <authorList>
            <person name="Bi X."/>
            <person name="Wang K."/>
            <person name="Yang L."/>
            <person name="Pan H."/>
            <person name="Jiang H."/>
            <person name="Wei Q."/>
            <person name="Fang M."/>
            <person name="Yu H."/>
            <person name="Zhu C."/>
            <person name="Cai Y."/>
            <person name="He Y."/>
            <person name="Gan X."/>
            <person name="Zeng H."/>
            <person name="Yu D."/>
            <person name="Zhu Y."/>
            <person name="Jiang H."/>
            <person name="Qiu Q."/>
            <person name="Yang H."/>
            <person name="Zhang Y.E."/>
            <person name="Wang W."/>
            <person name="Zhu M."/>
            <person name="He S."/>
            <person name="Zhang G."/>
        </authorList>
    </citation>
    <scope>NUCLEOTIDE SEQUENCE</scope>
    <source>
        <strain evidence="12">Bchr_001</strain>
    </source>
</reference>
<feature type="region of interest" description="Disordered" evidence="10">
    <location>
        <begin position="1"/>
        <end position="41"/>
    </location>
</feature>
<comment type="caution">
    <text evidence="12">The sequence shown here is derived from an EMBL/GenBank/DDBJ whole genome shotgun (WGS) entry which is preliminary data.</text>
</comment>
<dbReference type="Gene3D" id="3.20.20.150">
    <property type="entry name" value="Divalent-metal-dependent TIM barrel enzymes"/>
    <property type="match status" value="1"/>
</dbReference>
<feature type="domain" description="Cadherin" evidence="11">
    <location>
        <begin position="369"/>
        <end position="474"/>
    </location>
</feature>
<dbReference type="Pfam" id="PF00028">
    <property type="entry name" value="Cadherin"/>
    <property type="match status" value="5"/>
</dbReference>
<dbReference type="SUPFAM" id="SSF49313">
    <property type="entry name" value="Cadherin-like"/>
    <property type="match status" value="5"/>
</dbReference>
<keyword evidence="4 9" id="KW-0949">S-adenosyl-L-methionine</keyword>